<dbReference type="EMBL" id="BMAW01099695">
    <property type="protein sequence ID" value="GFS91234.1"/>
    <property type="molecule type" value="Genomic_DNA"/>
</dbReference>
<comment type="caution">
    <text evidence="1">The sequence shown here is derived from an EMBL/GenBank/DDBJ whole genome shotgun (WGS) entry which is preliminary data.</text>
</comment>
<sequence length="79" mass="9511">MALRWAAKWANLVDVTRQKWILTVQYKWTIIFASYETIVFCEQQVQTRCDVISKFNMEAFLQNLLTTEIQNIFIFLLKF</sequence>
<dbReference type="Proteomes" id="UP000887013">
    <property type="component" value="Unassembled WGS sequence"/>
</dbReference>
<proteinExistence type="predicted"/>
<accession>A0A8X6TBP8</accession>
<reference evidence="1" key="1">
    <citation type="submission" date="2020-08" db="EMBL/GenBank/DDBJ databases">
        <title>Multicomponent nature underlies the extraordinary mechanical properties of spider dragline silk.</title>
        <authorList>
            <person name="Kono N."/>
            <person name="Nakamura H."/>
            <person name="Mori M."/>
            <person name="Yoshida Y."/>
            <person name="Ohtoshi R."/>
            <person name="Malay A.D."/>
            <person name="Moran D.A.P."/>
            <person name="Tomita M."/>
            <person name="Numata K."/>
            <person name="Arakawa K."/>
        </authorList>
    </citation>
    <scope>NUCLEOTIDE SEQUENCE</scope>
</reference>
<evidence type="ECO:0000313" key="2">
    <source>
        <dbReference type="Proteomes" id="UP000887013"/>
    </source>
</evidence>
<keyword evidence="2" id="KW-1185">Reference proteome</keyword>
<protein>
    <submittedName>
        <fullName evidence="1">Uncharacterized protein</fullName>
    </submittedName>
</protein>
<dbReference type="AlphaFoldDB" id="A0A8X6TBP8"/>
<name>A0A8X6TBP8_NEPPI</name>
<organism evidence="1 2">
    <name type="scientific">Nephila pilipes</name>
    <name type="common">Giant wood spider</name>
    <name type="synonym">Nephila maculata</name>
    <dbReference type="NCBI Taxonomy" id="299642"/>
    <lineage>
        <taxon>Eukaryota</taxon>
        <taxon>Metazoa</taxon>
        <taxon>Ecdysozoa</taxon>
        <taxon>Arthropoda</taxon>
        <taxon>Chelicerata</taxon>
        <taxon>Arachnida</taxon>
        <taxon>Araneae</taxon>
        <taxon>Araneomorphae</taxon>
        <taxon>Entelegynae</taxon>
        <taxon>Araneoidea</taxon>
        <taxon>Nephilidae</taxon>
        <taxon>Nephila</taxon>
    </lineage>
</organism>
<evidence type="ECO:0000313" key="1">
    <source>
        <dbReference type="EMBL" id="GFS91234.1"/>
    </source>
</evidence>
<gene>
    <name evidence="1" type="ORF">NPIL_671521</name>
</gene>